<sequence>MALFRYSLFSCFAFSLLAFSLVQSPQVHGKETESRHVVSVSSLLPGSVCSSPRDSNPSKLKVVHRHSPCSPLTSGQKPDYAELLNQDQARVNWLHRQISTASNQNSTRTSLAANIPARSGGSIGTGNYVVNVSLGTPKKVFTVIFDTGSDLTWIQCLPCRTNNSCYPQQQRLFDPSQSSTYSNISCTSTKCSQLDLHKCSASRCRYEVLYSDQSQSEGFFGSDTLTLTPSDVLPNFLFGCGDQSSGLFGKAAGLLGLGRQSVSLVSQSKSKYGDVFSYCLPSTSSSPGYLKLGGGAPSNVHFTPMRKFHSQPSFYFLDLVAIKVGGEQLPIAQTVFSNDRTLLDSGTVITRLPPSAYTALRSRFQKQMAKKKYKRAPPLSILDTCYDFTGYNIVSVPTVALLFGSRVTLNVDFTGILYVSSVSQACLAFAGNDNASDPGIIGNVQQKRFDVVYDIANSRIGFGANGCG</sequence>
<feature type="chain" id="PRO_5026893289" evidence="9">
    <location>
        <begin position="30"/>
        <end position="468"/>
    </location>
</feature>
<evidence type="ECO:0000256" key="7">
    <source>
        <dbReference type="PIRSR" id="PIRSR601461-1"/>
    </source>
</evidence>
<evidence type="ECO:0000259" key="10">
    <source>
        <dbReference type="PROSITE" id="PS51767"/>
    </source>
</evidence>
<dbReference type="CDD" id="cd05472">
    <property type="entry name" value="cnd41_like"/>
    <property type="match status" value="1"/>
</dbReference>
<dbReference type="InterPro" id="IPR032799">
    <property type="entry name" value="TAXi_C"/>
</dbReference>
<dbReference type="InterPro" id="IPR032861">
    <property type="entry name" value="TAXi_N"/>
</dbReference>
<dbReference type="PANTHER" id="PTHR13683">
    <property type="entry name" value="ASPARTYL PROTEASES"/>
    <property type="match status" value="1"/>
</dbReference>
<dbReference type="PRINTS" id="PR00792">
    <property type="entry name" value="PEPSIN"/>
</dbReference>
<dbReference type="Pfam" id="PF14543">
    <property type="entry name" value="TAXi_N"/>
    <property type="match status" value="1"/>
</dbReference>
<dbReference type="InParanoid" id="A0A6I9QQ21"/>
<keyword evidence="4 8" id="KW-0064">Aspartyl protease</keyword>
<feature type="signal peptide" evidence="9">
    <location>
        <begin position="1"/>
        <end position="29"/>
    </location>
</feature>
<evidence type="ECO:0000313" key="12">
    <source>
        <dbReference type="RefSeq" id="XP_010913226.1"/>
    </source>
</evidence>
<dbReference type="Gene3D" id="2.40.70.10">
    <property type="entry name" value="Acid Proteases"/>
    <property type="match status" value="2"/>
</dbReference>
<evidence type="ECO:0000256" key="3">
    <source>
        <dbReference type="ARBA" id="ARBA00022729"/>
    </source>
</evidence>
<evidence type="ECO:0000256" key="1">
    <source>
        <dbReference type="ARBA" id="ARBA00007447"/>
    </source>
</evidence>
<evidence type="ECO:0000256" key="4">
    <source>
        <dbReference type="ARBA" id="ARBA00022750"/>
    </source>
</evidence>
<keyword evidence="5 8" id="KW-0378">Hydrolase</keyword>
<dbReference type="GO" id="GO:0004190">
    <property type="term" value="F:aspartic-type endopeptidase activity"/>
    <property type="evidence" value="ECO:0007669"/>
    <property type="project" value="UniProtKB-KW"/>
</dbReference>
<evidence type="ECO:0000256" key="9">
    <source>
        <dbReference type="SAM" id="SignalP"/>
    </source>
</evidence>
<evidence type="ECO:0000256" key="2">
    <source>
        <dbReference type="ARBA" id="ARBA00022670"/>
    </source>
</evidence>
<evidence type="ECO:0000313" key="11">
    <source>
        <dbReference type="Proteomes" id="UP000504607"/>
    </source>
</evidence>
<dbReference type="InterPro" id="IPR033121">
    <property type="entry name" value="PEPTIDASE_A1"/>
</dbReference>
<dbReference type="PANTHER" id="PTHR13683:SF750">
    <property type="entry name" value="ASPARTYL PROTEASE AED1"/>
    <property type="match status" value="1"/>
</dbReference>
<dbReference type="KEGG" id="egu:105038978"/>
<feature type="active site" evidence="7">
    <location>
        <position position="146"/>
    </location>
</feature>
<evidence type="ECO:0000256" key="6">
    <source>
        <dbReference type="ARBA" id="ARBA00023157"/>
    </source>
</evidence>
<keyword evidence="3 9" id="KW-0732">Signal</keyword>
<dbReference type="GeneID" id="105038978"/>
<dbReference type="InterPro" id="IPR033873">
    <property type="entry name" value="CND41-like"/>
</dbReference>
<reference evidence="12" key="1">
    <citation type="submission" date="2025-08" db="UniProtKB">
        <authorList>
            <consortium name="RefSeq"/>
        </authorList>
    </citation>
    <scope>IDENTIFICATION</scope>
</reference>
<dbReference type="InterPro" id="IPR001969">
    <property type="entry name" value="Aspartic_peptidase_AS"/>
</dbReference>
<dbReference type="InterPro" id="IPR021109">
    <property type="entry name" value="Peptidase_aspartic_dom_sf"/>
</dbReference>
<gene>
    <name evidence="12" type="primary">LOC105038978</name>
</gene>
<dbReference type="InterPro" id="IPR001461">
    <property type="entry name" value="Aspartic_peptidase_A1"/>
</dbReference>
<dbReference type="FunCoup" id="A0A6I9QQ21">
    <property type="interactions" value="54"/>
</dbReference>
<feature type="active site" evidence="7">
    <location>
        <position position="344"/>
    </location>
</feature>
<keyword evidence="6" id="KW-1015">Disulfide bond</keyword>
<dbReference type="GO" id="GO:0006508">
    <property type="term" value="P:proteolysis"/>
    <property type="evidence" value="ECO:0007669"/>
    <property type="project" value="UniProtKB-KW"/>
</dbReference>
<evidence type="ECO:0000256" key="8">
    <source>
        <dbReference type="RuleBase" id="RU000454"/>
    </source>
</evidence>
<dbReference type="Pfam" id="PF14541">
    <property type="entry name" value="TAXi_C"/>
    <property type="match status" value="1"/>
</dbReference>
<dbReference type="RefSeq" id="XP_010913226.1">
    <property type="nucleotide sequence ID" value="XM_010914924.2"/>
</dbReference>
<dbReference type="Proteomes" id="UP000504607">
    <property type="component" value="Chromosome 2"/>
</dbReference>
<dbReference type="OrthoDB" id="2747330at2759"/>
<dbReference type="PROSITE" id="PS51767">
    <property type="entry name" value="PEPTIDASE_A1"/>
    <property type="match status" value="1"/>
</dbReference>
<protein>
    <submittedName>
        <fullName evidence="12">Aspartyl protease family protein At5g10770</fullName>
    </submittedName>
</protein>
<keyword evidence="11" id="KW-1185">Reference proteome</keyword>
<comment type="similarity">
    <text evidence="1 8">Belongs to the peptidase A1 family.</text>
</comment>
<evidence type="ECO:0000256" key="5">
    <source>
        <dbReference type="ARBA" id="ARBA00022801"/>
    </source>
</evidence>
<organism evidence="11 12">
    <name type="scientific">Elaeis guineensis var. tenera</name>
    <name type="common">Oil palm</name>
    <dbReference type="NCBI Taxonomy" id="51953"/>
    <lineage>
        <taxon>Eukaryota</taxon>
        <taxon>Viridiplantae</taxon>
        <taxon>Streptophyta</taxon>
        <taxon>Embryophyta</taxon>
        <taxon>Tracheophyta</taxon>
        <taxon>Spermatophyta</taxon>
        <taxon>Magnoliopsida</taxon>
        <taxon>Liliopsida</taxon>
        <taxon>Arecaceae</taxon>
        <taxon>Arecoideae</taxon>
        <taxon>Cocoseae</taxon>
        <taxon>Elaeidinae</taxon>
        <taxon>Elaeis</taxon>
    </lineage>
</organism>
<dbReference type="AlphaFoldDB" id="A0A6I9QQ21"/>
<feature type="domain" description="Peptidase A1" evidence="10">
    <location>
        <begin position="128"/>
        <end position="463"/>
    </location>
</feature>
<keyword evidence="2 8" id="KW-0645">Protease</keyword>
<dbReference type="SUPFAM" id="SSF50630">
    <property type="entry name" value="Acid proteases"/>
    <property type="match status" value="1"/>
</dbReference>
<dbReference type="FunFam" id="2.40.70.10:FF:000013">
    <property type="entry name" value="Aspartyl protease AED1"/>
    <property type="match status" value="1"/>
</dbReference>
<dbReference type="PROSITE" id="PS00141">
    <property type="entry name" value="ASP_PROTEASE"/>
    <property type="match status" value="1"/>
</dbReference>
<accession>A0A6I9QQ21</accession>
<name>A0A6I9QQ21_ELAGV</name>
<dbReference type="FunFam" id="2.40.70.10:FF:000021">
    <property type="entry name" value="Aspartyl protease AED1"/>
    <property type="match status" value="1"/>
</dbReference>
<proteinExistence type="inferred from homology"/>